<dbReference type="InterPro" id="IPR012677">
    <property type="entry name" value="Nucleotide-bd_a/b_plait_sf"/>
</dbReference>
<dbReference type="CDD" id="cd00590">
    <property type="entry name" value="RRM_SF"/>
    <property type="match status" value="1"/>
</dbReference>
<gene>
    <name evidence="5" type="ORF">NW766_004118</name>
</gene>
<reference evidence="5" key="1">
    <citation type="submission" date="2022-10" db="EMBL/GenBank/DDBJ databases">
        <title>Fusarium specimens isolated from Avocado Roots.</title>
        <authorList>
            <person name="Stajich J."/>
            <person name="Roper C."/>
            <person name="Heimlech-Rivalta G."/>
        </authorList>
    </citation>
    <scope>NUCLEOTIDE SEQUENCE</scope>
    <source>
        <strain evidence="5">CF00143</strain>
    </source>
</reference>
<dbReference type="OrthoDB" id="410044at2759"/>
<protein>
    <recommendedName>
        <fullName evidence="4">RRM domain-containing protein</fullName>
    </recommendedName>
</protein>
<keyword evidence="6" id="KW-1185">Reference proteome</keyword>
<evidence type="ECO:0000256" key="1">
    <source>
        <dbReference type="ARBA" id="ARBA00022884"/>
    </source>
</evidence>
<evidence type="ECO:0000313" key="5">
    <source>
        <dbReference type="EMBL" id="KAJ4018044.1"/>
    </source>
</evidence>
<dbReference type="AlphaFoldDB" id="A0A9W8PWM2"/>
<dbReference type="SUPFAM" id="SSF54928">
    <property type="entry name" value="RNA-binding domain, RBD"/>
    <property type="match status" value="2"/>
</dbReference>
<dbReference type="EMBL" id="JAPDHF010000005">
    <property type="protein sequence ID" value="KAJ4018044.1"/>
    <property type="molecule type" value="Genomic_DNA"/>
</dbReference>
<dbReference type="InterPro" id="IPR035979">
    <property type="entry name" value="RBD_domain_sf"/>
</dbReference>
<feature type="region of interest" description="Disordered" evidence="3">
    <location>
        <begin position="933"/>
        <end position="982"/>
    </location>
</feature>
<sequence length="982" mass="109337">MSSPPEFRRPHDPATSERQQRSALAIFGIDESAFETQSDAGSPRGSPYRPLSNVKSLPTLPKTAYDSPEKKDDYDESVQSHWEFVGPNYGYAKDSISNSTRPPSFEDENQQNVEAVPSEDHTQLAESKAQTTTVIEDSQPVANSNPAFDAQAVYPAEACLFVANLSQAVDDRSIESELTKFFGNFGTVFVKVKRDRRLMPYAFAQFTERKHADFALEKAWGESIMGRKLRLEKCGGNCMSPCIHVDRLAPNLLLVAYIIFRRNNRQVQREEAQNIFSRFGKIAKIEPLSQQIQSKLSVPPSLLVQYEKFDPRRDVVKSFGLSNVFMIMSYDPKIGQDRSERAPGDQTFMEHYDRDRRSIFMGNLPPHADEALVHRLTSWCGEVTSIDLRKDLSIHGGRKKHNSSHMALQLTISAPNVYAFVEFDRPDIPDEAIRQFNGTHVEGSILRVERKRTKPTRDIRSFSQSLHPLPLKLPLRPHRRAASAAVAAMEQPNPYQQGDSATVAPINPQNNHVRALPIPPAPSGVQANHNRMLSTVGLSPIPRDIVATSQKNERANHQQQFMSPTKVPMFDGTGLDEFTPIQSPEKVGVPNYMGNNVHWGPSRFVEASPVYVLSPTDSSPEQNCPNKALLKSFADRMTEPERSISYAFSPAADFAADRCEIAIDDQDGDAAKGHRRGPSALFPVPPALDVSESEGSSDWRTPGTAEEEKGFKQKKAKVRSKLRRSHLSEQNLKRNELVEKRYLKEHKSAEALQAKARKASTSKKDAVTMTEDVPLQQASGQGPLTGLVPYQGAQLQTQMPPQRVGGFVYFAVPVEQLAAQLPANSQFNSYPAQQPGGQYQAPPQVQQLPQAPFQAPGQPIYGEGALTPYQASSQTPFHGNVQNPYQGYAQASYGNGGPAYQTPQVQYQNAKQVHAQSQPHAAYVHPQQYGAPLSTSQYVGNNHMAPTDNLPMPSHPAETYHQMPQRNESKRYNRHNGPPRRR</sequence>
<evidence type="ECO:0000256" key="3">
    <source>
        <dbReference type="SAM" id="MobiDB-lite"/>
    </source>
</evidence>
<proteinExistence type="predicted"/>
<accession>A0A9W8PWM2</accession>
<evidence type="ECO:0000256" key="2">
    <source>
        <dbReference type="PROSITE-ProRule" id="PRU00176"/>
    </source>
</evidence>
<feature type="region of interest" description="Disordered" evidence="3">
    <location>
        <begin position="667"/>
        <end position="715"/>
    </location>
</feature>
<dbReference type="Pfam" id="PF00076">
    <property type="entry name" value="RRM_1"/>
    <property type="match status" value="1"/>
</dbReference>
<dbReference type="Proteomes" id="UP001152130">
    <property type="component" value="Unassembled WGS sequence"/>
</dbReference>
<dbReference type="InterPro" id="IPR000504">
    <property type="entry name" value="RRM_dom"/>
</dbReference>
<feature type="domain" description="RRM" evidence="4">
    <location>
        <begin position="158"/>
        <end position="236"/>
    </location>
</feature>
<evidence type="ECO:0000259" key="4">
    <source>
        <dbReference type="PROSITE" id="PS50102"/>
    </source>
</evidence>
<dbReference type="Gene3D" id="3.30.70.330">
    <property type="match status" value="2"/>
</dbReference>
<feature type="region of interest" description="Disordered" evidence="3">
    <location>
        <begin position="1"/>
        <end position="77"/>
    </location>
</feature>
<comment type="caution">
    <text evidence="5">The sequence shown here is derived from an EMBL/GenBank/DDBJ whole genome shotgun (WGS) entry which is preliminary data.</text>
</comment>
<dbReference type="SMART" id="SM00360">
    <property type="entry name" value="RRM"/>
    <property type="match status" value="2"/>
</dbReference>
<evidence type="ECO:0000313" key="6">
    <source>
        <dbReference type="Proteomes" id="UP001152130"/>
    </source>
</evidence>
<feature type="compositionally biased region" description="Basic residues" evidence="3">
    <location>
        <begin position="972"/>
        <end position="982"/>
    </location>
</feature>
<dbReference type="GO" id="GO:0005737">
    <property type="term" value="C:cytoplasm"/>
    <property type="evidence" value="ECO:0007669"/>
    <property type="project" value="TreeGrafter"/>
</dbReference>
<dbReference type="PANTHER" id="PTHR23003">
    <property type="entry name" value="RNA RECOGNITION MOTIF RRM DOMAIN CONTAINING PROTEIN"/>
    <property type="match status" value="1"/>
</dbReference>
<dbReference type="GO" id="GO:0005634">
    <property type="term" value="C:nucleus"/>
    <property type="evidence" value="ECO:0007669"/>
    <property type="project" value="TreeGrafter"/>
</dbReference>
<dbReference type="GO" id="GO:0003729">
    <property type="term" value="F:mRNA binding"/>
    <property type="evidence" value="ECO:0007669"/>
    <property type="project" value="TreeGrafter"/>
</dbReference>
<feature type="domain" description="RRM" evidence="4">
    <location>
        <begin position="357"/>
        <end position="453"/>
    </location>
</feature>
<dbReference type="PROSITE" id="PS50102">
    <property type="entry name" value="RRM"/>
    <property type="match status" value="2"/>
</dbReference>
<keyword evidence="1 2" id="KW-0694">RNA-binding</keyword>
<name>A0A9W8PWM2_9HYPO</name>
<dbReference type="InterPro" id="IPR050374">
    <property type="entry name" value="RRT5_SRSF_SR"/>
</dbReference>
<organism evidence="5 6">
    <name type="scientific">Fusarium irregulare</name>
    <dbReference type="NCBI Taxonomy" id="2494466"/>
    <lineage>
        <taxon>Eukaryota</taxon>
        <taxon>Fungi</taxon>
        <taxon>Dikarya</taxon>
        <taxon>Ascomycota</taxon>
        <taxon>Pezizomycotina</taxon>
        <taxon>Sordariomycetes</taxon>
        <taxon>Hypocreomycetidae</taxon>
        <taxon>Hypocreales</taxon>
        <taxon>Nectriaceae</taxon>
        <taxon>Fusarium</taxon>
        <taxon>Fusarium incarnatum-equiseti species complex</taxon>
    </lineage>
</organism>
<feature type="compositionally biased region" description="Basic and acidic residues" evidence="3">
    <location>
        <begin position="1"/>
        <end position="20"/>
    </location>
</feature>